<accession>A0A1H0M149</accession>
<organism evidence="1 2">
    <name type="scientific">Desulforhopalus singaporensis</name>
    <dbReference type="NCBI Taxonomy" id="91360"/>
    <lineage>
        <taxon>Bacteria</taxon>
        <taxon>Pseudomonadati</taxon>
        <taxon>Thermodesulfobacteriota</taxon>
        <taxon>Desulfobulbia</taxon>
        <taxon>Desulfobulbales</taxon>
        <taxon>Desulfocapsaceae</taxon>
        <taxon>Desulforhopalus</taxon>
    </lineage>
</organism>
<proteinExistence type="predicted"/>
<name>A0A1H0M149_9BACT</name>
<dbReference type="Proteomes" id="UP000199073">
    <property type="component" value="Unassembled WGS sequence"/>
</dbReference>
<dbReference type="AlphaFoldDB" id="A0A1H0M149"/>
<dbReference type="EMBL" id="FNJI01000005">
    <property type="protein sequence ID" value="SDO74074.1"/>
    <property type="molecule type" value="Genomic_DNA"/>
</dbReference>
<gene>
    <name evidence="1" type="ORF">SAMN05660330_00939</name>
</gene>
<sequence>MAAALCTSAGAAIFPPGITMMVVGCYNRQIMVRALLAFRLVRVLWSAEPRLWNFLQLNSFYLNKDRNIFSKFDRNVYIPAQWRLDQVIDDGRTLPLFRQVKG</sequence>
<dbReference type="STRING" id="91360.SAMN05660330_00939"/>
<keyword evidence="2" id="KW-1185">Reference proteome</keyword>
<protein>
    <submittedName>
        <fullName evidence="1">Uncharacterized protein</fullName>
    </submittedName>
</protein>
<evidence type="ECO:0000313" key="1">
    <source>
        <dbReference type="EMBL" id="SDO74074.1"/>
    </source>
</evidence>
<reference evidence="1 2" key="1">
    <citation type="submission" date="2016-10" db="EMBL/GenBank/DDBJ databases">
        <authorList>
            <person name="de Groot N.N."/>
        </authorList>
    </citation>
    <scope>NUCLEOTIDE SEQUENCE [LARGE SCALE GENOMIC DNA]</scope>
    <source>
        <strain evidence="1 2">DSM 12130</strain>
    </source>
</reference>
<evidence type="ECO:0000313" key="2">
    <source>
        <dbReference type="Proteomes" id="UP000199073"/>
    </source>
</evidence>